<dbReference type="SMART" id="SM00488">
    <property type="entry name" value="DEXDc2"/>
    <property type="match status" value="1"/>
</dbReference>
<dbReference type="PANTHER" id="PTHR11472:SF34">
    <property type="entry name" value="REGULATOR OF TELOMERE ELONGATION HELICASE 1"/>
    <property type="match status" value="1"/>
</dbReference>
<feature type="domain" description="Helicase ATP-binding" evidence="16">
    <location>
        <begin position="190"/>
        <end position="449"/>
    </location>
</feature>
<evidence type="ECO:0000256" key="11">
    <source>
        <dbReference type="ARBA" id="ARBA00023014"/>
    </source>
</evidence>
<evidence type="ECO:0000313" key="18">
    <source>
        <dbReference type="Proteomes" id="UP001501510"/>
    </source>
</evidence>
<gene>
    <name evidence="17" type="ORF">GCM10008906_18430</name>
</gene>
<keyword evidence="3" id="KW-0479">Metal-binding</keyword>
<evidence type="ECO:0000256" key="13">
    <source>
        <dbReference type="ARBA" id="ARBA00023204"/>
    </source>
</evidence>
<dbReference type="InterPro" id="IPR014013">
    <property type="entry name" value="Helic_SF1/SF2_ATP-bd_DinG/Rad3"/>
</dbReference>
<evidence type="ECO:0000256" key="4">
    <source>
        <dbReference type="ARBA" id="ARBA00022741"/>
    </source>
</evidence>
<dbReference type="InterPro" id="IPR006554">
    <property type="entry name" value="Helicase-like_DEXD_c2"/>
</dbReference>
<evidence type="ECO:0000256" key="15">
    <source>
        <dbReference type="ARBA" id="ARBA00038058"/>
    </source>
</evidence>
<evidence type="ECO:0000256" key="7">
    <source>
        <dbReference type="ARBA" id="ARBA00022806"/>
    </source>
</evidence>
<dbReference type="SUPFAM" id="SSF52540">
    <property type="entry name" value="P-loop containing nucleoside triphosphate hydrolases"/>
    <property type="match status" value="1"/>
</dbReference>
<accession>A0ABP3URZ5</accession>
<keyword evidence="18" id="KW-1185">Reference proteome</keyword>
<keyword evidence="12" id="KW-0238">DNA-binding</keyword>
<keyword evidence="1" id="KW-0004">4Fe-4S</keyword>
<keyword evidence="11" id="KW-0411">Iron-sulfur</keyword>
<dbReference type="InterPro" id="IPR042493">
    <property type="entry name" value="XPD_DNA_FeS"/>
</dbReference>
<keyword evidence="2" id="KW-0540">Nuclease</keyword>
<keyword evidence="6" id="KW-0378">Hydrolase</keyword>
<dbReference type="Gene3D" id="3.90.320.10">
    <property type="match status" value="1"/>
</dbReference>
<protein>
    <submittedName>
        <fullName evidence="17">ATP-dependent DNA helicase</fullName>
    </submittedName>
</protein>
<evidence type="ECO:0000256" key="1">
    <source>
        <dbReference type="ARBA" id="ARBA00022485"/>
    </source>
</evidence>
<dbReference type="RefSeq" id="WP_343760984.1">
    <property type="nucleotide sequence ID" value="NZ_BAAACG010000008.1"/>
</dbReference>
<sequence length="788" mass="92624">MENIKEVSISVRALIEFILRSGDIDIGRIGTNKTLEGIKGHKKVQKMRKEKATPLLMTEYESEVTLKHKEEYKEFIFRIEGRVDGIIKEKGKNIVIEEIKTTSRDLNLIKENKLHLAQAKCYAYIYSIQNKLNEIDIKITYFNLDTEKMKFIDKSFFIDELEIFFKDLIKRYYVWVHNGEKLRKERNESIKKTNFPFENYRDGQRKLAVCVYNTIAHNKNIFIQAPTGIGKTISTIFPSVKAMGEEKASKLFYLTAKTVTREFVMEAFNNMIKDGLKFKVVSITAKDKICFKEETNCNGKDCEYAKGHFDRVNEAIFNIINNEYLITEDVIKKYALKYKVCPFELVLDLSLWCDCVVCDYNYVFDPKVYLRRYFGENNKENFIFLVDEAHNLVHRSRNMYSSSINKKSFLQAKKKISDKKVKKALNKINSYFIGIRKLCSVGNYYIQKEAPKDLYIYINKLILELEIFLNKNQSKVVEEIVELYFDCLHFVRIYELYNSEYITYAKKNNDEVVLTLYSVDTSQLLKDTIKKSVSTIFFSATLSPVKYFRKILGGSEEDYILKLPSPFPKDNKCVLISNNISTKYKDREKSYERICDYIKTVCKNKKGNYMVFFPSYKYMNDVYSIYKDRYNDKIMIQSSSMSEESRRGFLDEFIPHTKETNIGFCVLGGVFSEGIDLKNDRMIGTIIVGVGLPKICLENDIVREYFEEKYNKGFEYAYMYPGMTKVLQAAGRVIRSEKDRGVIVLIDERFDNYFYKGLIPEEWKPISRVRNIEDINSKLNEFWNKFNR</sequence>
<evidence type="ECO:0000256" key="8">
    <source>
        <dbReference type="ARBA" id="ARBA00022839"/>
    </source>
</evidence>
<dbReference type="InterPro" id="IPR045028">
    <property type="entry name" value="DinG/Rad3-like"/>
</dbReference>
<evidence type="ECO:0000256" key="14">
    <source>
        <dbReference type="ARBA" id="ARBA00023235"/>
    </source>
</evidence>
<dbReference type="InterPro" id="IPR038726">
    <property type="entry name" value="PDDEXK_AddAB-type"/>
</dbReference>
<dbReference type="Pfam" id="PF13307">
    <property type="entry name" value="Helicase_C_2"/>
    <property type="match status" value="1"/>
</dbReference>
<reference evidence="18" key="1">
    <citation type="journal article" date="2019" name="Int. J. Syst. Evol. Microbiol.">
        <title>The Global Catalogue of Microorganisms (GCM) 10K type strain sequencing project: providing services to taxonomists for standard genome sequencing and annotation.</title>
        <authorList>
            <consortium name="The Broad Institute Genomics Platform"/>
            <consortium name="The Broad Institute Genome Sequencing Center for Infectious Disease"/>
            <person name="Wu L."/>
            <person name="Ma J."/>
        </authorList>
    </citation>
    <scope>NUCLEOTIDE SEQUENCE [LARGE SCALE GENOMIC DNA]</scope>
    <source>
        <strain evidence="18">JCM 1407</strain>
    </source>
</reference>
<name>A0ABP3URZ5_9CLOT</name>
<dbReference type="InterPro" id="IPR010614">
    <property type="entry name" value="RAD3-like_helicase_DEAD"/>
</dbReference>
<dbReference type="PANTHER" id="PTHR11472">
    <property type="entry name" value="DNA REPAIR DEAD HELICASE RAD3/XP-D SUBFAMILY MEMBER"/>
    <property type="match status" value="1"/>
</dbReference>
<evidence type="ECO:0000256" key="3">
    <source>
        <dbReference type="ARBA" id="ARBA00022723"/>
    </source>
</evidence>
<keyword evidence="13" id="KW-0234">DNA repair</keyword>
<comment type="caution">
    <text evidence="17">The sequence shown here is derived from an EMBL/GenBank/DDBJ whole genome shotgun (WGS) entry which is preliminary data.</text>
</comment>
<keyword evidence="9" id="KW-0067">ATP-binding</keyword>
<dbReference type="PROSITE" id="PS51193">
    <property type="entry name" value="HELICASE_ATP_BIND_2"/>
    <property type="match status" value="1"/>
</dbReference>
<dbReference type="Gene3D" id="3.40.50.300">
    <property type="entry name" value="P-loop containing nucleotide triphosphate hydrolases"/>
    <property type="match status" value="2"/>
</dbReference>
<comment type="similarity">
    <text evidence="15">Belongs to the helicase family. DinG subfamily.</text>
</comment>
<organism evidence="17 18">
    <name type="scientific">Clostridium oceanicum</name>
    <dbReference type="NCBI Taxonomy" id="1543"/>
    <lineage>
        <taxon>Bacteria</taxon>
        <taxon>Bacillati</taxon>
        <taxon>Bacillota</taxon>
        <taxon>Clostridia</taxon>
        <taxon>Eubacteriales</taxon>
        <taxon>Clostridiaceae</taxon>
        <taxon>Clostridium</taxon>
    </lineage>
</organism>
<keyword evidence="8" id="KW-0269">Exonuclease</keyword>
<evidence type="ECO:0000256" key="6">
    <source>
        <dbReference type="ARBA" id="ARBA00022801"/>
    </source>
</evidence>
<evidence type="ECO:0000256" key="9">
    <source>
        <dbReference type="ARBA" id="ARBA00022840"/>
    </source>
</evidence>
<dbReference type="Gene3D" id="1.10.275.40">
    <property type="match status" value="1"/>
</dbReference>
<evidence type="ECO:0000313" key="17">
    <source>
        <dbReference type="EMBL" id="GAA0739534.1"/>
    </source>
</evidence>
<dbReference type="Proteomes" id="UP001501510">
    <property type="component" value="Unassembled WGS sequence"/>
</dbReference>
<dbReference type="SMART" id="SM00491">
    <property type="entry name" value="HELICc2"/>
    <property type="match status" value="1"/>
</dbReference>
<dbReference type="InterPro" id="IPR006555">
    <property type="entry name" value="ATP-dep_Helicase_C"/>
</dbReference>
<dbReference type="GO" id="GO:0004386">
    <property type="term" value="F:helicase activity"/>
    <property type="evidence" value="ECO:0007669"/>
    <property type="project" value="UniProtKB-KW"/>
</dbReference>
<dbReference type="EMBL" id="BAAACG010000008">
    <property type="protein sequence ID" value="GAA0739534.1"/>
    <property type="molecule type" value="Genomic_DNA"/>
</dbReference>
<evidence type="ECO:0000256" key="12">
    <source>
        <dbReference type="ARBA" id="ARBA00023125"/>
    </source>
</evidence>
<proteinExistence type="inferred from homology"/>
<evidence type="ECO:0000256" key="10">
    <source>
        <dbReference type="ARBA" id="ARBA00023004"/>
    </source>
</evidence>
<dbReference type="Pfam" id="PF12705">
    <property type="entry name" value="PDDEXK_1"/>
    <property type="match status" value="1"/>
</dbReference>
<keyword evidence="14" id="KW-0413">Isomerase</keyword>
<keyword evidence="5" id="KW-0227">DNA damage</keyword>
<dbReference type="InterPro" id="IPR011604">
    <property type="entry name" value="PDDEXK-like_dom_sf"/>
</dbReference>
<keyword evidence="7 17" id="KW-0347">Helicase</keyword>
<dbReference type="Gene3D" id="1.10.30.20">
    <property type="entry name" value="Bacterial XPD DNA helicase, FeS cluster domain"/>
    <property type="match status" value="1"/>
</dbReference>
<keyword evidence="4" id="KW-0547">Nucleotide-binding</keyword>
<evidence type="ECO:0000256" key="2">
    <source>
        <dbReference type="ARBA" id="ARBA00022722"/>
    </source>
</evidence>
<dbReference type="InterPro" id="IPR027417">
    <property type="entry name" value="P-loop_NTPase"/>
</dbReference>
<evidence type="ECO:0000256" key="5">
    <source>
        <dbReference type="ARBA" id="ARBA00022763"/>
    </source>
</evidence>
<keyword evidence="10" id="KW-0408">Iron</keyword>
<dbReference type="Pfam" id="PF06733">
    <property type="entry name" value="DEAD_2"/>
    <property type="match status" value="1"/>
</dbReference>
<evidence type="ECO:0000259" key="16">
    <source>
        <dbReference type="PROSITE" id="PS51193"/>
    </source>
</evidence>